<accession>A0A1Q6R3J3</accession>
<evidence type="ECO:0000313" key="6">
    <source>
        <dbReference type="Proteomes" id="UP000186777"/>
    </source>
</evidence>
<comment type="caution">
    <text evidence="5">The sequence shown here is derived from an EMBL/GenBank/DDBJ whole genome shotgun (WGS) entry which is preliminary data.</text>
</comment>
<dbReference type="EMBL" id="MNTG01000036">
    <property type="protein sequence ID" value="OLA36942.1"/>
    <property type="molecule type" value="Genomic_DNA"/>
</dbReference>
<gene>
    <name evidence="5" type="ORF">BHW43_08045</name>
</gene>
<reference evidence="5 6" key="1">
    <citation type="journal article" date="2016" name="Nat. Biotechnol.">
        <title>Measurement of bacterial replication rates in microbial communities.</title>
        <authorList>
            <person name="Brown C.T."/>
            <person name="Olm M.R."/>
            <person name="Thomas B.C."/>
            <person name="Banfield J.F."/>
        </authorList>
    </citation>
    <scope>NUCLEOTIDE SEQUENCE [LARGE SCALE GENOMIC DNA]</scope>
    <source>
        <strain evidence="5">46_33</strain>
    </source>
</reference>
<sequence length="371" mass="41534">MIELSSKQDCTGCSACANICPRGCIRMTADEEGFLYPVVNEEMCMDCGLCENVCPMLHKPQQHELLAVYGAKNNDDAVRFTSSSGGMFTLFAEEILKQGGVVVGAALDEQVNVQHVLVDSIADLPKLRGSKYVQSKIGRIYSEVRQILRAGRKVLFSGTPCQIAGLKRYLVKPSENLLTVDVVCHGVPSPRVYQKHLQELAQEAGEPVVQVKFRDKAKGWKRGETLFFTEHQRFGASKRQETYMRLFLNNISIRPSCGECAFNNKRSLADITIADYWGIDKQFPEFDDDKGVTLVLVNSEAGAELLAQVKDKAELLATDFAKGAEYNVAVSKSLPLHPKRSFFFEHLEEYTLKEMVERCLEDKEGKMKPLF</sequence>
<proteinExistence type="predicted"/>
<dbReference type="SUPFAM" id="SSF54862">
    <property type="entry name" value="4Fe-4S ferredoxins"/>
    <property type="match status" value="1"/>
</dbReference>
<evidence type="ECO:0000256" key="2">
    <source>
        <dbReference type="ARBA" id="ARBA00023004"/>
    </source>
</evidence>
<protein>
    <recommendedName>
        <fullName evidence="4">4Fe-4S ferredoxin-type domain-containing protein</fullName>
    </recommendedName>
</protein>
<dbReference type="InterPro" id="IPR007516">
    <property type="entry name" value="Co_F420_Hydgase/DH_bsu_N"/>
</dbReference>
<dbReference type="InterPro" id="IPR007525">
    <property type="entry name" value="FrhB_FdhB_C"/>
</dbReference>
<evidence type="ECO:0000313" key="5">
    <source>
        <dbReference type="EMBL" id="OLA36942.1"/>
    </source>
</evidence>
<dbReference type="Proteomes" id="UP000186777">
    <property type="component" value="Unassembled WGS sequence"/>
</dbReference>
<feature type="domain" description="4Fe-4S ferredoxin-type" evidence="4">
    <location>
        <begin position="35"/>
        <end position="65"/>
    </location>
</feature>
<dbReference type="InterPro" id="IPR017896">
    <property type="entry name" value="4Fe4S_Fe-S-bd"/>
</dbReference>
<keyword evidence="3" id="KW-0411">Iron-sulfur</keyword>
<dbReference type="Pfam" id="PF04432">
    <property type="entry name" value="FrhB_FdhB_C"/>
    <property type="match status" value="1"/>
</dbReference>
<dbReference type="PROSITE" id="PS00198">
    <property type="entry name" value="4FE4S_FER_1"/>
    <property type="match status" value="2"/>
</dbReference>
<organism evidence="5 6">
    <name type="scientific">Phascolarctobacterium succinatutens</name>
    <dbReference type="NCBI Taxonomy" id="626940"/>
    <lineage>
        <taxon>Bacteria</taxon>
        <taxon>Bacillati</taxon>
        <taxon>Bacillota</taxon>
        <taxon>Negativicutes</taxon>
        <taxon>Acidaminococcales</taxon>
        <taxon>Acidaminococcaceae</taxon>
        <taxon>Phascolarctobacterium</taxon>
    </lineage>
</organism>
<name>A0A1Q6R3J3_9FIRM</name>
<dbReference type="Pfam" id="PF12838">
    <property type="entry name" value="Fer4_7"/>
    <property type="match status" value="1"/>
</dbReference>
<dbReference type="RefSeq" id="WP_303680153.1">
    <property type="nucleotide sequence ID" value="NZ_MNTG01000036.1"/>
</dbReference>
<dbReference type="Pfam" id="PF04422">
    <property type="entry name" value="FrhB_FdhB_N"/>
    <property type="match status" value="1"/>
</dbReference>
<keyword evidence="2" id="KW-0408">Iron</keyword>
<dbReference type="STRING" id="626940.BHW43_08045"/>
<evidence type="ECO:0000259" key="4">
    <source>
        <dbReference type="PROSITE" id="PS51379"/>
    </source>
</evidence>
<evidence type="ECO:0000256" key="3">
    <source>
        <dbReference type="ARBA" id="ARBA00023014"/>
    </source>
</evidence>
<feature type="domain" description="4Fe-4S ferredoxin-type" evidence="4">
    <location>
        <begin position="1"/>
        <end position="30"/>
    </location>
</feature>
<dbReference type="PANTHER" id="PTHR43193">
    <property type="match status" value="1"/>
</dbReference>
<dbReference type="GO" id="GO:0051536">
    <property type="term" value="F:iron-sulfur cluster binding"/>
    <property type="evidence" value="ECO:0007669"/>
    <property type="project" value="UniProtKB-KW"/>
</dbReference>
<dbReference type="PROSITE" id="PS51379">
    <property type="entry name" value="4FE4S_FER_2"/>
    <property type="match status" value="2"/>
</dbReference>
<evidence type="ECO:0000256" key="1">
    <source>
        <dbReference type="ARBA" id="ARBA00022723"/>
    </source>
</evidence>
<dbReference type="InterPro" id="IPR017900">
    <property type="entry name" value="4Fe4S_Fe_S_CS"/>
</dbReference>
<dbReference type="PANTHER" id="PTHR43193:SF2">
    <property type="entry name" value="POLYFERREDOXIN PROTEIN FWDF"/>
    <property type="match status" value="1"/>
</dbReference>
<keyword evidence="1" id="KW-0479">Metal-binding</keyword>
<dbReference type="AlphaFoldDB" id="A0A1Q6R3J3"/>
<dbReference type="GO" id="GO:0046872">
    <property type="term" value="F:metal ion binding"/>
    <property type="evidence" value="ECO:0007669"/>
    <property type="project" value="UniProtKB-KW"/>
</dbReference>
<dbReference type="Gene3D" id="3.30.70.20">
    <property type="match status" value="1"/>
</dbReference>
<dbReference type="InterPro" id="IPR052977">
    <property type="entry name" value="Polyferredoxin-like_ET"/>
</dbReference>